<dbReference type="EMBL" id="CP000586">
    <property type="protein sequence ID" value="ABO96423.1"/>
    <property type="molecule type" value="Genomic_DNA"/>
</dbReference>
<name>A4RY96_OSTLU</name>
<proteinExistence type="inferred from homology"/>
<dbReference type="Gene3D" id="3.40.190.10">
    <property type="entry name" value="Periplasmic binding protein-like II"/>
    <property type="match status" value="1"/>
</dbReference>
<evidence type="ECO:0000313" key="4">
    <source>
        <dbReference type="EMBL" id="ABO96423.1"/>
    </source>
</evidence>
<dbReference type="KEGG" id="olu:OSTLU_41320"/>
<evidence type="ECO:0000256" key="1">
    <source>
        <dbReference type="ARBA" id="ARBA00008725"/>
    </source>
</evidence>
<dbReference type="Pfam" id="PF12849">
    <property type="entry name" value="PBP_like_2"/>
    <property type="match status" value="1"/>
</dbReference>
<dbReference type="PANTHER" id="PTHR42996:SF1">
    <property type="entry name" value="PHOSPHATE-BINDING PROTEIN PSTS"/>
    <property type="match status" value="1"/>
</dbReference>
<organism evidence="4 5">
    <name type="scientific">Ostreococcus lucimarinus (strain CCE9901)</name>
    <dbReference type="NCBI Taxonomy" id="436017"/>
    <lineage>
        <taxon>Eukaryota</taxon>
        <taxon>Viridiplantae</taxon>
        <taxon>Chlorophyta</taxon>
        <taxon>Mamiellophyceae</taxon>
        <taxon>Mamiellales</taxon>
        <taxon>Bathycoccaceae</taxon>
        <taxon>Ostreococcus</taxon>
    </lineage>
</organism>
<feature type="domain" description="PBP" evidence="3">
    <location>
        <begin position="21"/>
        <end position="219"/>
    </location>
</feature>
<dbReference type="HOGENOM" id="CLU_050320_0_0_1"/>
<evidence type="ECO:0000259" key="3">
    <source>
        <dbReference type="Pfam" id="PF12849"/>
    </source>
</evidence>
<comment type="similarity">
    <text evidence="1">Belongs to the PstS family.</text>
</comment>
<dbReference type="AlphaFoldDB" id="A4RY96"/>
<evidence type="ECO:0000256" key="2">
    <source>
        <dbReference type="SAM" id="SignalP"/>
    </source>
</evidence>
<dbReference type="STRING" id="436017.A4RY96"/>
<feature type="non-terminal residue" evidence="4">
    <location>
        <position position="229"/>
    </location>
</feature>
<dbReference type="Gramene" id="ABO96423">
    <property type="protein sequence ID" value="ABO96423"/>
    <property type="gene ID" value="OSTLU_41320"/>
</dbReference>
<keyword evidence="2" id="KW-0732">Signal</keyword>
<protein>
    <submittedName>
        <fullName evidence="4">ABC(Binding protein) family transporter: phosphate</fullName>
    </submittedName>
</protein>
<keyword evidence="5" id="KW-1185">Reference proteome</keyword>
<dbReference type="OrthoDB" id="511982at2759"/>
<dbReference type="PANTHER" id="PTHR42996">
    <property type="entry name" value="PHOSPHATE-BINDING PROTEIN PSTS"/>
    <property type="match status" value="1"/>
</dbReference>
<gene>
    <name evidence="4" type="ORF">OSTLU_41320</name>
</gene>
<dbReference type="CDD" id="cd13565">
    <property type="entry name" value="PBP2_PstS"/>
    <property type="match status" value="1"/>
</dbReference>
<dbReference type="RefSeq" id="XP_001418130.1">
    <property type="nucleotide sequence ID" value="XM_001418093.1"/>
</dbReference>
<dbReference type="InterPro" id="IPR050962">
    <property type="entry name" value="Phosphate-bind_PstS"/>
</dbReference>
<feature type="chain" id="PRO_5002671800" evidence="2">
    <location>
        <begin position="19"/>
        <end position="229"/>
    </location>
</feature>
<dbReference type="InterPro" id="IPR024370">
    <property type="entry name" value="PBP_domain"/>
</dbReference>
<reference evidence="4 5" key="1">
    <citation type="journal article" date="2007" name="Proc. Natl. Acad. Sci. U.S.A.">
        <title>The tiny eukaryote Ostreococcus provides genomic insights into the paradox of plankton speciation.</title>
        <authorList>
            <person name="Palenik B."/>
            <person name="Grimwood J."/>
            <person name="Aerts A."/>
            <person name="Rouze P."/>
            <person name="Salamov A."/>
            <person name="Putnam N."/>
            <person name="Dupont C."/>
            <person name="Jorgensen R."/>
            <person name="Derelle E."/>
            <person name="Rombauts S."/>
            <person name="Zhou K."/>
            <person name="Otillar R."/>
            <person name="Merchant S.S."/>
            <person name="Podell S."/>
            <person name="Gaasterland T."/>
            <person name="Napoli C."/>
            <person name="Gendler K."/>
            <person name="Manuell A."/>
            <person name="Tai V."/>
            <person name="Vallon O."/>
            <person name="Piganeau G."/>
            <person name="Jancek S."/>
            <person name="Heijde M."/>
            <person name="Jabbari K."/>
            <person name="Bowler C."/>
            <person name="Lohr M."/>
            <person name="Robbens S."/>
            <person name="Werner G."/>
            <person name="Dubchak I."/>
            <person name="Pazour G.J."/>
            <person name="Ren Q."/>
            <person name="Paulsen I."/>
            <person name="Delwiche C."/>
            <person name="Schmutz J."/>
            <person name="Rokhsar D."/>
            <person name="Van de Peer Y."/>
            <person name="Moreau H."/>
            <person name="Grigoriev I.V."/>
        </authorList>
    </citation>
    <scope>NUCLEOTIDE SEQUENCE [LARGE SCALE GENOMIC DNA]</scope>
    <source>
        <strain evidence="4 5">CCE9901</strain>
    </source>
</reference>
<accession>A4RY96</accession>
<sequence length="229" mass="23992">MAWRVVAVITCATSWTWATVSANAVTLIGAGASFPASVYGEAMSAYAQATANVTVTYNSFGSGSGLCRIQNASVDFACSDALLNDTAYAAYPDLQMYPVIAGAVALVYNLPDSTYSGTATVLKFLKFDANALLGVFLGNITRWNDAAITALNPTMTLPNELIKIVVRQDSSGTTEAWTSALSTMNASFASGVGTSKLPDWSAVLSSYVTRSQGIGVTSYVKATNYSLGY</sequence>
<dbReference type="eggNOG" id="ENOG502S5Z3">
    <property type="taxonomic scope" value="Eukaryota"/>
</dbReference>
<dbReference type="GeneID" id="5002292"/>
<dbReference type="SUPFAM" id="SSF53850">
    <property type="entry name" value="Periplasmic binding protein-like II"/>
    <property type="match status" value="1"/>
</dbReference>
<dbReference type="Proteomes" id="UP000001568">
    <property type="component" value="Chromosome 6"/>
</dbReference>
<evidence type="ECO:0000313" key="5">
    <source>
        <dbReference type="Proteomes" id="UP000001568"/>
    </source>
</evidence>
<feature type="signal peptide" evidence="2">
    <location>
        <begin position="1"/>
        <end position="18"/>
    </location>
</feature>